<dbReference type="GO" id="GO:0000271">
    <property type="term" value="P:polysaccharide biosynthetic process"/>
    <property type="evidence" value="ECO:0007669"/>
    <property type="project" value="InterPro"/>
</dbReference>
<keyword evidence="5 8" id="KW-0812">Transmembrane</keyword>
<dbReference type="PANTHER" id="PTHR43398">
    <property type="entry name" value="DOLICHOL-PHOSPHATE MANNOSYLTRANSFERASE SUBUNIT 1"/>
    <property type="match status" value="1"/>
</dbReference>
<evidence type="ECO:0000256" key="8">
    <source>
        <dbReference type="SAM" id="Phobius"/>
    </source>
</evidence>
<evidence type="ECO:0000259" key="10">
    <source>
        <dbReference type="Pfam" id="PF04138"/>
    </source>
</evidence>
<dbReference type="GO" id="GO:0004582">
    <property type="term" value="F:dolichyl-phosphate beta-D-mannosyltransferase activity"/>
    <property type="evidence" value="ECO:0007669"/>
    <property type="project" value="UniProtKB-EC"/>
</dbReference>
<dbReference type="STRING" id="1675527.AIOL_003937"/>
<dbReference type="Gene3D" id="3.90.550.10">
    <property type="entry name" value="Spore Coat Polysaccharide Biosynthesis Protein SpsA, Chain A"/>
    <property type="match status" value="1"/>
</dbReference>
<dbReference type="AlphaFoldDB" id="A0A0J9E8A1"/>
<evidence type="ECO:0000256" key="3">
    <source>
        <dbReference type="ARBA" id="ARBA00022676"/>
    </source>
</evidence>
<evidence type="ECO:0000256" key="1">
    <source>
        <dbReference type="ARBA" id="ARBA00004141"/>
    </source>
</evidence>
<keyword evidence="6 8" id="KW-1133">Transmembrane helix</keyword>
<dbReference type="Pfam" id="PF00535">
    <property type="entry name" value="Glycos_transf_2"/>
    <property type="match status" value="1"/>
</dbReference>
<comment type="similarity">
    <text evidence="2">Belongs to the glycosyltransferase 2 family.</text>
</comment>
<evidence type="ECO:0000256" key="4">
    <source>
        <dbReference type="ARBA" id="ARBA00022679"/>
    </source>
</evidence>
<dbReference type="InterPro" id="IPR039528">
    <property type="entry name" value="DPM1-like"/>
</dbReference>
<feature type="domain" description="Glycosyltransferase 2-like" evidence="9">
    <location>
        <begin position="2"/>
        <end position="163"/>
    </location>
</feature>
<evidence type="ECO:0000313" key="11">
    <source>
        <dbReference type="EMBL" id="KMW58956.1"/>
    </source>
</evidence>
<name>A0A0J9E8A1_9RHOB</name>
<comment type="caution">
    <text evidence="11">The sequence shown here is derived from an EMBL/GenBank/DDBJ whole genome shotgun (WGS) entry which is preliminary data.</text>
</comment>
<evidence type="ECO:0000256" key="5">
    <source>
        <dbReference type="ARBA" id="ARBA00022692"/>
    </source>
</evidence>
<organism evidence="11 12">
    <name type="scientific">Candidatus Rhodobacter oscarellae</name>
    <dbReference type="NCBI Taxonomy" id="1675527"/>
    <lineage>
        <taxon>Bacteria</taxon>
        <taxon>Pseudomonadati</taxon>
        <taxon>Pseudomonadota</taxon>
        <taxon>Alphaproteobacteria</taxon>
        <taxon>Rhodobacterales</taxon>
        <taxon>Rhodobacter group</taxon>
        <taxon>Rhodobacter</taxon>
    </lineage>
</organism>
<evidence type="ECO:0000256" key="2">
    <source>
        <dbReference type="ARBA" id="ARBA00006739"/>
    </source>
</evidence>
<feature type="domain" description="GtrA/DPMS transmembrane" evidence="10">
    <location>
        <begin position="234"/>
        <end position="351"/>
    </location>
</feature>
<protein>
    <submittedName>
        <fullName evidence="11">Dolichol-phosphate mannosyltransferase-like protein</fullName>
        <ecNumber evidence="11">2.4.1.83</ecNumber>
    </submittedName>
</protein>
<evidence type="ECO:0000259" key="9">
    <source>
        <dbReference type="Pfam" id="PF00535"/>
    </source>
</evidence>
<keyword evidence="3 11" id="KW-0328">Glycosyltransferase</keyword>
<dbReference type="GO" id="GO:0016020">
    <property type="term" value="C:membrane"/>
    <property type="evidence" value="ECO:0007669"/>
    <property type="project" value="UniProtKB-SubCell"/>
</dbReference>
<accession>A0A0J9E8A1</accession>
<proteinExistence type="inferred from homology"/>
<feature type="transmembrane region" description="Helical" evidence="8">
    <location>
        <begin position="326"/>
        <end position="351"/>
    </location>
</feature>
<dbReference type="EMBL" id="LFTY01000002">
    <property type="protein sequence ID" value="KMW58956.1"/>
    <property type="molecule type" value="Genomic_DNA"/>
</dbReference>
<dbReference type="InterPro" id="IPR029044">
    <property type="entry name" value="Nucleotide-diphossugar_trans"/>
</dbReference>
<evidence type="ECO:0000313" key="12">
    <source>
        <dbReference type="Proteomes" id="UP000037178"/>
    </source>
</evidence>
<feature type="transmembrane region" description="Helical" evidence="8">
    <location>
        <begin position="297"/>
        <end position="320"/>
    </location>
</feature>
<dbReference type="EC" id="2.4.1.83" evidence="11"/>
<keyword evidence="12" id="KW-1185">Reference proteome</keyword>
<evidence type="ECO:0000256" key="6">
    <source>
        <dbReference type="ARBA" id="ARBA00022989"/>
    </source>
</evidence>
<feature type="transmembrane region" description="Helical" evidence="8">
    <location>
        <begin position="231"/>
        <end position="253"/>
    </location>
</feature>
<dbReference type="Proteomes" id="UP000037178">
    <property type="component" value="Unassembled WGS sequence"/>
</dbReference>
<dbReference type="InterPro" id="IPR007267">
    <property type="entry name" value="GtrA_DPMS_TM"/>
</dbReference>
<comment type="subcellular location">
    <subcellularLocation>
        <location evidence="1">Membrane</location>
        <topology evidence="1">Multi-pass membrane protein</topology>
    </subcellularLocation>
</comment>
<sequence>MVPTFNEVENVGELAQRLGEALAGEAYEVIFVDDHSPDGTADAVRALGQADGRIRCVERVGRRGLSTAVIEGIQATSAEYVIVMDADLQHDEALAAPMLAALRDGADLVVGSRYIAGGGTGDWDASRLKQSRLATRLSRLLRAGDLTDPMSGFFALRAQVLRDRVADLTGTGYKILLDILATGGPKLGVVELPYTFRPRAHGESKLDSRVVLEFLELLIAKTLGRYVPTKFVMFSLVGGLGIVVHMAVLALLFGPLEVGFARAQVLATLVAMTANFFVNNVFTYFDRRLTGWRLLPGWLSFCAASSVGALANVGIAVYLFTSLSTVWYLSAIAGIIVGAAWNYAVTALYTWRA</sequence>
<keyword evidence="4 11" id="KW-0808">Transferase</keyword>
<dbReference type="InterPro" id="IPR001173">
    <property type="entry name" value="Glyco_trans_2-like"/>
</dbReference>
<feature type="transmembrane region" description="Helical" evidence="8">
    <location>
        <begin position="265"/>
        <end position="285"/>
    </location>
</feature>
<dbReference type="GO" id="GO:0009247">
    <property type="term" value="P:glycolipid biosynthetic process"/>
    <property type="evidence" value="ECO:0007669"/>
    <property type="project" value="TreeGrafter"/>
</dbReference>
<dbReference type="SUPFAM" id="SSF53448">
    <property type="entry name" value="Nucleotide-diphospho-sugar transferases"/>
    <property type="match status" value="1"/>
</dbReference>
<keyword evidence="7 8" id="KW-0472">Membrane</keyword>
<dbReference type="Pfam" id="PF04138">
    <property type="entry name" value="GtrA_DPMS_TM"/>
    <property type="match status" value="1"/>
</dbReference>
<dbReference type="CDD" id="cd06442">
    <property type="entry name" value="DPM1_like"/>
    <property type="match status" value="1"/>
</dbReference>
<dbReference type="PANTHER" id="PTHR43398:SF1">
    <property type="entry name" value="DOLICHOL-PHOSPHATE MANNOSYLTRANSFERASE SUBUNIT 1"/>
    <property type="match status" value="1"/>
</dbReference>
<dbReference type="PATRIC" id="fig|1675527.3.peg.4125"/>
<evidence type="ECO:0000256" key="7">
    <source>
        <dbReference type="ARBA" id="ARBA00023136"/>
    </source>
</evidence>
<gene>
    <name evidence="11" type="ORF">AIOL_003937</name>
</gene>
<reference evidence="11 12" key="1">
    <citation type="submission" date="2015-06" db="EMBL/GenBank/DDBJ databases">
        <title>Draft genome sequence of an Alphaproteobacteria species associated to the Mediterranean sponge Oscarella lobularis.</title>
        <authorList>
            <person name="Jourda C."/>
            <person name="Santini S."/>
            <person name="Claverie J.-M."/>
        </authorList>
    </citation>
    <scope>NUCLEOTIDE SEQUENCE [LARGE SCALE GENOMIC DNA]</scope>
    <source>
        <strain evidence="11">IGS</strain>
    </source>
</reference>